<keyword evidence="3" id="KW-0805">Transcription regulation</keyword>
<dbReference type="Proteomes" id="UP000543642">
    <property type="component" value="Unassembled WGS sequence"/>
</dbReference>
<dbReference type="InterPro" id="IPR018060">
    <property type="entry name" value="HTH_AraC"/>
</dbReference>
<dbReference type="Pfam" id="PF12833">
    <property type="entry name" value="HTH_18"/>
    <property type="match status" value="1"/>
</dbReference>
<evidence type="ECO:0000259" key="7">
    <source>
        <dbReference type="PROSITE" id="PS01124"/>
    </source>
</evidence>
<dbReference type="GO" id="GO:0016798">
    <property type="term" value="F:hydrolase activity, acting on glycosyl bonds"/>
    <property type="evidence" value="ECO:0007669"/>
    <property type="project" value="UniProtKB-KW"/>
</dbReference>
<sequence>MYCPTFIKLKFPKPEDLSWSPKTELFFVPDGRMELYIGKDSFDLKSGELICVSPFELYSIKRVEGLCLCLTLDLKAFGAYCHIDTPLRLKLNPVNTPLSQDHRDTLPAAHSLIPLIIQVLNTILNDRLPELARKKAEFDLLSELLLNFGEPTSDKENRRELLSDVLTYIEKNYSTPIAVQDIARHCHISPAYLSHLFQAKLKMTPSQFLQQTRLKHAKILLSQPLTLTQTAIASGFKNLRNLNHTFIKNEHMLPAQYRKITGPQQNTAFLPDLEQYLKTQTNITIQPPEERAAISLSSTPGHELPEHLFRLLELGPATKLQKPKYRRLLKAVQQQLHFQYIRLTGIFDHGLLGYIELGDHINWDFSNLDDVLEYVISNGLTPILTISSIPNILSQNGQSQYFGYSNVGLPSDFTYWETLIHDFLTHLLEKFGPDEISKWKMAISFLPSFYLSARGQTSCSEAEYLQEIMPQKYLYLLHRTISDAPFHCQ</sequence>
<dbReference type="AlphaFoldDB" id="A0A7W8M576"/>
<dbReference type="Gene3D" id="1.10.10.60">
    <property type="entry name" value="Homeodomain-like"/>
    <property type="match status" value="2"/>
</dbReference>
<keyword evidence="5" id="KW-0804">Transcription</keyword>
<accession>A0A7W8M576</accession>
<evidence type="ECO:0000256" key="6">
    <source>
        <dbReference type="ARBA" id="ARBA00023295"/>
    </source>
</evidence>
<dbReference type="SUPFAM" id="SSF51445">
    <property type="entry name" value="(Trans)glycosidases"/>
    <property type="match status" value="1"/>
</dbReference>
<keyword evidence="2" id="KW-0378">Hydrolase</keyword>
<dbReference type="PANTHER" id="PTHR43280:SF2">
    <property type="entry name" value="HTH-TYPE TRANSCRIPTIONAL REGULATOR EXSA"/>
    <property type="match status" value="1"/>
</dbReference>
<proteinExistence type="inferred from homology"/>
<dbReference type="RefSeq" id="WP_183773432.1">
    <property type="nucleotide sequence ID" value="NZ_JACHFW010000006.1"/>
</dbReference>
<evidence type="ECO:0000256" key="4">
    <source>
        <dbReference type="ARBA" id="ARBA00023125"/>
    </source>
</evidence>
<protein>
    <submittedName>
        <fullName evidence="8">AraC-like DNA-binding protein</fullName>
    </submittedName>
</protein>
<dbReference type="InterPro" id="IPR017853">
    <property type="entry name" value="GH"/>
</dbReference>
<evidence type="ECO:0000256" key="5">
    <source>
        <dbReference type="ARBA" id="ARBA00023163"/>
    </source>
</evidence>
<comment type="caution">
    <text evidence="8">The sequence shown here is derived from an EMBL/GenBank/DDBJ whole genome shotgun (WGS) entry which is preliminary data.</text>
</comment>
<dbReference type="GO" id="GO:0043565">
    <property type="term" value="F:sequence-specific DNA binding"/>
    <property type="evidence" value="ECO:0007669"/>
    <property type="project" value="InterPro"/>
</dbReference>
<dbReference type="Pfam" id="PF01229">
    <property type="entry name" value="Glyco_hydro_39"/>
    <property type="match status" value="1"/>
</dbReference>
<dbReference type="PROSITE" id="PS01124">
    <property type="entry name" value="HTH_ARAC_FAMILY_2"/>
    <property type="match status" value="1"/>
</dbReference>
<evidence type="ECO:0000256" key="1">
    <source>
        <dbReference type="ARBA" id="ARBA00008875"/>
    </source>
</evidence>
<dbReference type="InterPro" id="IPR011051">
    <property type="entry name" value="RmlC_Cupin_sf"/>
</dbReference>
<dbReference type="GO" id="GO:0003700">
    <property type="term" value="F:DNA-binding transcription factor activity"/>
    <property type="evidence" value="ECO:0007669"/>
    <property type="project" value="InterPro"/>
</dbReference>
<dbReference type="SUPFAM" id="SSF51182">
    <property type="entry name" value="RmlC-like cupins"/>
    <property type="match status" value="1"/>
</dbReference>
<dbReference type="Gene3D" id="3.20.20.80">
    <property type="entry name" value="Glycosidases"/>
    <property type="match status" value="1"/>
</dbReference>
<evidence type="ECO:0000256" key="2">
    <source>
        <dbReference type="ARBA" id="ARBA00022801"/>
    </source>
</evidence>
<dbReference type="SUPFAM" id="SSF46689">
    <property type="entry name" value="Homeodomain-like"/>
    <property type="match status" value="2"/>
</dbReference>
<gene>
    <name evidence="8" type="ORF">HNP82_001767</name>
</gene>
<evidence type="ECO:0000313" key="8">
    <source>
        <dbReference type="EMBL" id="MBB5264639.1"/>
    </source>
</evidence>
<comment type="similarity">
    <text evidence="1">Belongs to the glycosyl hydrolase 39 family.</text>
</comment>
<dbReference type="InterPro" id="IPR049166">
    <property type="entry name" value="GH39_cat"/>
</dbReference>
<dbReference type="PANTHER" id="PTHR43280">
    <property type="entry name" value="ARAC-FAMILY TRANSCRIPTIONAL REGULATOR"/>
    <property type="match status" value="1"/>
</dbReference>
<keyword evidence="6" id="KW-0326">Glycosidase</keyword>
<dbReference type="EMBL" id="JACHFW010000006">
    <property type="protein sequence ID" value="MBB5264639.1"/>
    <property type="molecule type" value="Genomic_DNA"/>
</dbReference>
<evidence type="ECO:0000256" key="3">
    <source>
        <dbReference type="ARBA" id="ARBA00023015"/>
    </source>
</evidence>
<evidence type="ECO:0000313" key="9">
    <source>
        <dbReference type="Proteomes" id="UP000543642"/>
    </source>
</evidence>
<keyword evidence="4 8" id="KW-0238">DNA-binding</keyword>
<reference evidence="8 9" key="1">
    <citation type="submission" date="2020-08" db="EMBL/GenBank/DDBJ databases">
        <title>Genomic Encyclopedia of Type Strains, Phase IV (KMG-IV): sequencing the most valuable type-strain genomes for metagenomic binning, comparative biology and taxonomic classification.</title>
        <authorList>
            <person name="Goeker M."/>
        </authorList>
    </citation>
    <scope>NUCLEOTIDE SEQUENCE [LARGE SCALE GENOMIC DNA]</scope>
    <source>
        <strain evidence="8 9">DSM 106146</strain>
    </source>
</reference>
<feature type="domain" description="HTH araC/xylS-type" evidence="7">
    <location>
        <begin position="163"/>
        <end position="260"/>
    </location>
</feature>
<dbReference type="InterPro" id="IPR009057">
    <property type="entry name" value="Homeodomain-like_sf"/>
</dbReference>
<name>A0A7W8M576_9FIRM</name>
<organism evidence="8 9">
    <name type="scientific">Catenibacillus scindens</name>
    <dbReference type="NCBI Taxonomy" id="673271"/>
    <lineage>
        <taxon>Bacteria</taxon>
        <taxon>Bacillati</taxon>
        <taxon>Bacillota</taxon>
        <taxon>Clostridia</taxon>
        <taxon>Lachnospirales</taxon>
        <taxon>Lachnospiraceae</taxon>
        <taxon>Catenibacillus</taxon>
    </lineage>
</organism>
<keyword evidence="9" id="KW-1185">Reference proteome</keyword>
<dbReference type="SMART" id="SM00342">
    <property type="entry name" value="HTH_ARAC"/>
    <property type="match status" value="1"/>
</dbReference>